<dbReference type="FunFam" id="2.130.10.10:FF:000102">
    <property type="entry name" value="Actin-interacting protein 1"/>
    <property type="match status" value="1"/>
</dbReference>
<dbReference type="GO" id="GO:0030042">
    <property type="term" value="P:actin filament depolymerization"/>
    <property type="evidence" value="ECO:0007669"/>
    <property type="project" value="TreeGrafter"/>
</dbReference>
<evidence type="ECO:0000256" key="4">
    <source>
        <dbReference type="PROSITE-ProRule" id="PRU00221"/>
    </source>
</evidence>
<feature type="repeat" description="WD" evidence="4">
    <location>
        <begin position="526"/>
        <end position="558"/>
    </location>
</feature>
<accession>A0A2T7P923</accession>
<dbReference type="GO" id="GO:0051015">
    <property type="term" value="F:actin filament binding"/>
    <property type="evidence" value="ECO:0007669"/>
    <property type="project" value="TreeGrafter"/>
</dbReference>
<evidence type="ECO:0000256" key="1">
    <source>
        <dbReference type="ARBA" id="ARBA00022574"/>
    </source>
</evidence>
<reference evidence="5 6" key="1">
    <citation type="submission" date="2018-04" db="EMBL/GenBank/DDBJ databases">
        <title>The genome of golden apple snail Pomacea canaliculata provides insight into stress tolerance and invasive adaptation.</title>
        <authorList>
            <person name="Liu C."/>
            <person name="Liu B."/>
            <person name="Ren Y."/>
            <person name="Zhang Y."/>
            <person name="Wang H."/>
            <person name="Li S."/>
            <person name="Jiang F."/>
            <person name="Yin L."/>
            <person name="Zhang G."/>
            <person name="Qian W."/>
            <person name="Fan W."/>
        </authorList>
    </citation>
    <scope>NUCLEOTIDE SEQUENCE [LARGE SCALE GENOMIC DNA]</scope>
    <source>
        <strain evidence="5">SZHN2017</strain>
        <tissue evidence="5">Muscle</tissue>
    </source>
</reference>
<feature type="repeat" description="WD" evidence="4">
    <location>
        <begin position="61"/>
        <end position="93"/>
    </location>
</feature>
<dbReference type="PROSITE" id="PS50082">
    <property type="entry name" value="WD_REPEATS_2"/>
    <property type="match status" value="3"/>
</dbReference>
<evidence type="ECO:0000313" key="5">
    <source>
        <dbReference type="EMBL" id="PVD29915.1"/>
    </source>
</evidence>
<dbReference type="EMBL" id="PZQS01000005">
    <property type="protein sequence ID" value="PVD29915.1"/>
    <property type="molecule type" value="Genomic_DNA"/>
</dbReference>
<dbReference type="Proteomes" id="UP000245119">
    <property type="component" value="Linkage Group LG5"/>
</dbReference>
<dbReference type="STRING" id="400727.A0A2T7P923"/>
<dbReference type="GO" id="GO:0045214">
    <property type="term" value="P:sarcomere organization"/>
    <property type="evidence" value="ECO:0007669"/>
    <property type="project" value="TreeGrafter"/>
</dbReference>
<dbReference type="PROSITE" id="PS50294">
    <property type="entry name" value="WD_REPEATS_REGION"/>
    <property type="match status" value="2"/>
</dbReference>
<dbReference type="InterPro" id="IPR036322">
    <property type="entry name" value="WD40_repeat_dom_sf"/>
</dbReference>
<dbReference type="PANTHER" id="PTHR19856">
    <property type="entry name" value="WD-REPEATCONTAINING PROTEIN WDR1"/>
    <property type="match status" value="1"/>
</dbReference>
<dbReference type="SMART" id="SM00320">
    <property type="entry name" value="WD40"/>
    <property type="match status" value="11"/>
</dbReference>
<evidence type="ECO:0000313" key="6">
    <source>
        <dbReference type="Proteomes" id="UP000245119"/>
    </source>
</evidence>
<dbReference type="PANTHER" id="PTHR19856:SF0">
    <property type="entry name" value="WD REPEAT-CONTAINING PROTEIN 1"/>
    <property type="match status" value="1"/>
</dbReference>
<proteinExistence type="inferred from homology"/>
<sequence>MASKSKLPVITQKKVFAALPTAERGKPVKITGDPKGENFLYCNGQSIFIRNIQELSKVDVYTEHSKPTTIARYSPSRFYIASADIAGKVRIWDTVNPEHICKAEYPALGGAILDLDWSTDNRHIVVCGDGREKFAHVFAMETGTSVGEIIGHSKKVNTCSYRQSRPFRIVTASEDRTVALHEGPPFKFQKSFHNHSNFVNVARYSKSGDVFISGGADGRLFKFDGKSGDELGEIGSPAHKGGIYDLTFSPDDKQILTVSGDKTAKIFDVQSGNLVIDFVMGDKDWQDMQLGCLWQGPNIISVNARGHLIYHSLETPDQPLRVVKGHMKPITSLAVTRDGSKFFTGGLEGIVWWEAGSGTNDIVQGPGHTSEVTDLAVDDDILVSIGVDDFVRFSSVSTCQFRDGQACKLDSQPKAVDACNGVVVTASVQHLTVLLNGKKVFTLPVKSEALCVSIHPGGFFVAVGHKDSKVRIYSLQNGALSENQTVPVKGEPSALAYSPDGAYLAVGADRQVLAFSVPDYKELSNGETHTARVKCLAWSPDSSRYVTGGLDSMVILWDDVNCSFKERPKIRAHTMSHANQIAWLDSHTVITAGQDANVKQFSVTD</sequence>
<feature type="repeat" description="WD" evidence="4">
    <location>
        <begin position="236"/>
        <end position="277"/>
    </location>
</feature>
<evidence type="ECO:0000256" key="2">
    <source>
        <dbReference type="ARBA" id="ARBA00022737"/>
    </source>
</evidence>
<comment type="caution">
    <text evidence="5">The sequence shown here is derived from an EMBL/GenBank/DDBJ whole genome shotgun (WGS) entry which is preliminary data.</text>
</comment>
<dbReference type="Gene3D" id="2.130.10.10">
    <property type="entry name" value="YVTN repeat-like/Quinoprotein amine dehydrogenase"/>
    <property type="match status" value="2"/>
</dbReference>
<dbReference type="AlphaFoldDB" id="A0A2T7P923"/>
<dbReference type="Pfam" id="PF00400">
    <property type="entry name" value="WD40"/>
    <property type="match status" value="7"/>
</dbReference>
<keyword evidence="2" id="KW-0677">Repeat</keyword>
<evidence type="ECO:0000256" key="3">
    <source>
        <dbReference type="ARBA" id="ARBA00038366"/>
    </source>
</evidence>
<name>A0A2T7P923_POMCA</name>
<dbReference type="InterPro" id="IPR015943">
    <property type="entry name" value="WD40/YVTN_repeat-like_dom_sf"/>
</dbReference>
<comment type="similarity">
    <text evidence="3">Belongs to the WD repeat AIP1 family.</text>
</comment>
<dbReference type="GO" id="GO:0030864">
    <property type="term" value="C:cortical actin cytoskeleton"/>
    <property type="evidence" value="ECO:0007669"/>
    <property type="project" value="TreeGrafter"/>
</dbReference>
<keyword evidence="6" id="KW-1185">Reference proteome</keyword>
<dbReference type="OMA" id="FYQGPPF"/>
<dbReference type="InterPro" id="IPR001680">
    <property type="entry name" value="WD40_rpt"/>
</dbReference>
<dbReference type="GO" id="GO:0040011">
    <property type="term" value="P:locomotion"/>
    <property type="evidence" value="ECO:0007669"/>
    <property type="project" value="TreeGrafter"/>
</dbReference>
<organism evidence="5 6">
    <name type="scientific">Pomacea canaliculata</name>
    <name type="common">Golden apple snail</name>
    <dbReference type="NCBI Taxonomy" id="400727"/>
    <lineage>
        <taxon>Eukaryota</taxon>
        <taxon>Metazoa</taxon>
        <taxon>Spiralia</taxon>
        <taxon>Lophotrochozoa</taxon>
        <taxon>Mollusca</taxon>
        <taxon>Gastropoda</taxon>
        <taxon>Caenogastropoda</taxon>
        <taxon>Architaenioglossa</taxon>
        <taxon>Ampullarioidea</taxon>
        <taxon>Ampullariidae</taxon>
        <taxon>Pomacea</taxon>
    </lineage>
</organism>
<keyword evidence="1 4" id="KW-0853">WD repeat</keyword>
<protein>
    <submittedName>
        <fullName evidence="5">Uncharacterized protein</fullName>
    </submittedName>
</protein>
<gene>
    <name evidence="5" type="ORF">C0Q70_09173</name>
</gene>
<dbReference type="OrthoDB" id="2306at2759"/>
<dbReference type="SUPFAM" id="SSF50978">
    <property type="entry name" value="WD40 repeat-like"/>
    <property type="match status" value="2"/>
</dbReference>